<dbReference type="HAMAP" id="MF_00409">
    <property type="entry name" value="LpxK"/>
    <property type="match status" value="1"/>
</dbReference>
<dbReference type="GO" id="GO:0005524">
    <property type="term" value="F:ATP binding"/>
    <property type="evidence" value="ECO:0007669"/>
    <property type="project" value="UniProtKB-UniRule"/>
</dbReference>
<comment type="caution">
    <text evidence="14">The sequence shown here is derived from an EMBL/GenBank/DDBJ whole genome shotgun (WGS) entry which is preliminary data.</text>
</comment>
<comment type="pathway">
    <text evidence="2 13">Glycolipid biosynthesis; lipid IV(A) biosynthesis; lipid IV(A) from (3R)-3-hydroxytetradecanoyl-[acyl-carrier-protein] and UDP-N-acetyl-alpha-D-glucosamine: step 6/6.</text>
</comment>
<organism evidence="14 15">
    <name type="scientific">Neolewinella marina</name>
    <dbReference type="NCBI Taxonomy" id="438751"/>
    <lineage>
        <taxon>Bacteria</taxon>
        <taxon>Pseudomonadati</taxon>
        <taxon>Bacteroidota</taxon>
        <taxon>Saprospiria</taxon>
        <taxon>Saprospirales</taxon>
        <taxon>Lewinellaceae</taxon>
        <taxon>Neolewinella</taxon>
    </lineage>
</organism>
<evidence type="ECO:0000256" key="2">
    <source>
        <dbReference type="ARBA" id="ARBA00004870"/>
    </source>
</evidence>
<reference evidence="14 15" key="1">
    <citation type="submission" date="2017-10" db="EMBL/GenBank/DDBJ databases">
        <title>The draft genome sequence of Lewinella marina KCTC 32374.</title>
        <authorList>
            <person name="Wang K."/>
        </authorList>
    </citation>
    <scope>NUCLEOTIDE SEQUENCE [LARGE SCALE GENOMIC DNA]</scope>
    <source>
        <strain evidence="14 15">MKG-38</strain>
    </source>
</reference>
<keyword evidence="10 13" id="KW-0067">ATP-binding</keyword>
<evidence type="ECO:0000256" key="3">
    <source>
        <dbReference type="ARBA" id="ARBA00012071"/>
    </source>
</evidence>
<evidence type="ECO:0000256" key="6">
    <source>
        <dbReference type="ARBA" id="ARBA00022556"/>
    </source>
</evidence>
<dbReference type="GO" id="GO:0005886">
    <property type="term" value="C:plasma membrane"/>
    <property type="evidence" value="ECO:0007669"/>
    <property type="project" value="TreeGrafter"/>
</dbReference>
<evidence type="ECO:0000256" key="13">
    <source>
        <dbReference type="HAMAP-Rule" id="MF_00409"/>
    </source>
</evidence>
<dbReference type="PANTHER" id="PTHR42724:SF1">
    <property type="entry name" value="TETRAACYLDISACCHARIDE 4'-KINASE, MITOCHONDRIAL-RELATED"/>
    <property type="match status" value="1"/>
</dbReference>
<dbReference type="OrthoDB" id="9766423at2"/>
<dbReference type="PANTHER" id="PTHR42724">
    <property type="entry name" value="TETRAACYLDISACCHARIDE 4'-KINASE"/>
    <property type="match status" value="1"/>
</dbReference>
<evidence type="ECO:0000313" key="14">
    <source>
        <dbReference type="EMBL" id="PHK99236.1"/>
    </source>
</evidence>
<dbReference type="Pfam" id="PF02606">
    <property type="entry name" value="LpxK"/>
    <property type="match status" value="1"/>
</dbReference>
<evidence type="ECO:0000313" key="15">
    <source>
        <dbReference type="Proteomes" id="UP000226437"/>
    </source>
</evidence>
<name>A0A2G0CGY6_9BACT</name>
<comment type="function">
    <text evidence="1 13">Transfers the gamma-phosphate of ATP to the 4'-position of a tetraacyldisaccharide 1-phosphate intermediate (termed DS-1-P) to form tetraacyldisaccharide 1,4'-bis-phosphate (lipid IVA).</text>
</comment>
<evidence type="ECO:0000256" key="8">
    <source>
        <dbReference type="ARBA" id="ARBA00022741"/>
    </source>
</evidence>
<keyword evidence="7 13" id="KW-0808">Transferase</keyword>
<gene>
    <name evidence="13 14" type="primary">lpxK</name>
    <name evidence="14" type="ORF">CGL56_07200</name>
</gene>
<evidence type="ECO:0000256" key="9">
    <source>
        <dbReference type="ARBA" id="ARBA00022777"/>
    </source>
</evidence>
<keyword evidence="5 13" id="KW-0444">Lipid biosynthesis</keyword>
<dbReference type="GO" id="GO:0009245">
    <property type="term" value="P:lipid A biosynthetic process"/>
    <property type="evidence" value="ECO:0007669"/>
    <property type="project" value="UniProtKB-UniRule"/>
</dbReference>
<evidence type="ECO:0000256" key="10">
    <source>
        <dbReference type="ARBA" id="ARBA00022840"/>
    </source>
</evidence>
<keyword evidence="9 13" id="KW-0418">Kinase</keyword>
<dbReference type="InterPro" id="IPR027417">
    <property type="entry name" value="P-loop_NTPase"/>
</dbReference>
<sequence>MLPGRGAVPPERPPNFHNLCAFPGPRAPTSIPVVNSTVAKLLLAPVSLLYGMGVGFRNWAYRRGILRGISFSVPVISVGNLSVGGAGKTPHIEYLIRLLNPYLNLATLSRGYRRKTRGFLVVRPEMTVEEVGDEPLQYARKFPDVTVTVVEERAFGIPEIVGRRPDTQLVLLDDAFQHRAVQPGLNILLTQYELPFTRDYLLPSGRLREWRSGYERADVIIVSKCPPDLDRAAADALVEEIQPLAHQRVFFSYYDYGAPYYMLDPRYRLRMEEGIDVLLISAIANTDYLLQHLRSAARTVRSLEYADHHYFTGNDISNLQRRFAEMSGRHRAIITTEKDATRLEAYREIFATEKLPVFVLPLEVKFHFGEGAAFDELVKDYLLNFRA</sequence>
<accession>A0A2G0CGY6</accession>
<proteinExistence type="inferred from homology"/>
<comment type="similarity">
    <text evidence="13">Belongs to the LpxK family.</text>
</comment>
<evidence type="ECO:0000256" key="4">
    <source>
        <dbReference type="ARBA" id="ARBA00016436"/>
    </source>
</evidence>
<dbReference type="InterPro" id="IPR003758">
    <property type="entry name" value="LpxK"/>
</dbReference>
<dbReference type="UniPathway" id="UPA00359">
    <property type="reaction ID" value="UER00482"/>
</dbReference>
<feature type="binding site" evidence="13">
    <location>
        <begin position="82"/>
        <end position="89"/>
    </location>
    <ligand>
        <name>ATP</name>
        <dbReference type="ChEBI" id="CHEBI:30616"/>
    </ligand>
</feature>
<evidence type="ECO:0000256" key="1">
    <source>
        <dbReference type="ARBA" id="ARBA00002274"/>
    </source>
</evidence>
<dbReference type="GO" id="GO:0009244">
    <property type="term" value="P:lipopolysaccharide core region biosynthetic process"/>
    <property type="evidence" value="ECO:0007669"/>
    <property type="project" value="TreeGrafter"/>
</dbReference>
<dbReference type="AlphaFoldDB" id="A0A2G0CGY6"/>
<comment type="catalytic activity">
    <reaction evidence="13">
        <text>a lipid A disaccharide + ATP = a lipid IVA + ADP + H(+)</text>
        <dbReference type="Rhea" id="RHEA:67840"/>
        <dbReference type="ChEBI" id="CHEBI:15378"/>
        <dbReference type="ChEBI" id="CHEBI:30616"/>
        <dbReference type="ChEBI" id="CHEBI:176343"/>
        <dbReference type="ChEBI" id="CHEBI:176425"/>
        <dbReference type="ChEBI" id="CHEBI:456216"/>
        <dbReference type="EC" id="2.7.1.130"/>
    </reaction>
</comment>
<dbReference type="NCBIfam" id="TIGR00682">
    <property type="entry name" value="lpxK"/>
    <property type="match status" value="1"/>
</dbReference>
<evidence type="ECO:0000256" key="12">
    <source>
        <dbReference type="ARBA" id="ARBA00029757"/>
    </source>
</evidence>
<keyword evidence="15" id="KW-1185">Reference proteome</keyword>
<keyword evidence="11 13" id="KW-0443">Lipid metabolism</keyword>
<evidence type="ECO:0000256" key="7">
    <source>
        <dbReference type="ARBA" id="ARBA00022679"/>
    </source>
</evidence>
<keyword evidence="6 13" id="KW-0441">Lipid A biosynthesis</keyword>
<dbReference type="Proteomes" id="UP000226437">
    <property type="component" value="Unassembled WGS sequence"/>
</dbReference>
<dbReference type="EMBL" id="PDLO01000002">
    <property type="protein sequence ID" value="PHK99236.1"/>
    <property type="molecule type" value="Genomic_DNA"/>
</dbReference>
<evidence type="ECO:0000256" key="11">
    <source>
        <dbReference type="ARBA" id="ARBA00023098"/>
    </source>
</evidence>
<dbReference type="EC" id="2.7.1.130" evidence="3 13"/>
<protein>
    <recommendedName>
        <fullName evidence="4 13">Tetraacyldisaccharide 4'-kinase</fullName>
        <ecNumber evidence="3 13">2.7.1.130</ecNumber>
    </recommendedName>
    <alternativeName>
        <fullName evidence="12 13">Lipid A 4'-kinase</fullName>
    </alternativeName>
</protein>
<dbReference type="GO" id="GO:0009029">
    <property type="term" value="F:lipid-A 4'-kinase activity"/>
    <property type="evidence" value="ECO:0007669"/>
    <property type="project" value="UniProtKB-UniRule"/>
</dbReference>
<keyword evidence="8 13" id="KW-0547">Nucleotide-binding</keyword>
<dbReference type="SUPFAM" id="SSF52540">
    <property type="entry name" value="P-loop containing nucleoside triphosphate hydrolases"/>
    <property type="match status" value="1"/>
</dbReference>
<evidence type="ECO:0000256" key="5">
    <source>
        <dbReference type="ARBA" id="ARBA00022516"/>
    </source>
</evidence>